<sequence>MAAMVEPPVNERKVSAVEMQQEYYEAVGDVDWELYEKKDRKYLLQKVAVALCGLPTKEGNLATNDNDLKLQGYELREEEAIDRVFSKICEQAKYSQDNESIFISIIRVVCVSPKKIVPFYEITPSDYWVDLHEKKSDVVDLIPFHVFSLRKCIPTKSGEEGCRVFIDHDGRVYQNWEAYLSENNLPQCVMVLPENGQYRGSFDLDIDNVTDLYELEIMPLVKCSVVPSPALGIGAKVLSVADTVSTVANIGALVGMAGGLLIPAAAPIVLGTAVGVGVASGVYGIVRSSINLADRSKHEQSIGFETAESRASWINIIVSATGISVSGATKLLSWAASSGTNVTILMNAVRVLQYANLGTGFLGVANSLADMIVNYTKYNQTPTTLEIFQFTTSALFFGIGAMSNQTAQEIVQDAQAKTINEIRDSLPSNVKKKMFDKVNAETRRVQGTVKGNADVIKALQKIENKNDFFAKIARINKQMNKNKLRISLAPDGNPLINNQHKIGIQELHGLGKSGRDQLFSKYGPAKINSKNAPTRIYASSSSNNTFGFSKESQCFIRPEEIIKISNFLLSLCRADQDVIFEILSEITSNAHDAFLLFCAELIACLVPFEIELLFSLDHDYKVRIVLYVFNYIKSKINMNDSDADISFVRIIKKFFRDGKVDVDTIKKVKEKLMERLYERMSSTDNEKTKYDKYDDLFNFRKSRNVRFMTLEADEIVTIGKHNIFVKASTTENLDLWLDMFPQEVCDVFLNLCFKVISLLTTDEINKLIEINFDEDIILRVSYYLIFETDGEVFDVIREDYYTELFIDVASNYKEELIKWRSRQSVQKYVECKTCSGVRFSEL</sequence>
<dbReference type="PANTHER" id="PTHR21115">
    <property type="entry name" value="GH06117P-RELATED"/>
    <property type="match status" value="1"/>
</dbReference>
<dbReference type="Proteomes" id="UP001153292">
    <property type="component" value="Chromosome 10"/>
</dbReference>
<dbReference type="InterPro" id="IPR031962">
    <property type="entry name" value="DUF4781"/>
</dbReference>
<dbReference type="Pfam" id="PF16013">
    <property type="entry name" value="DUF4781"/>
    <property type="match status" value="1"/>
</dbReference>
<accession>A0ABN8AQN4</accession>
<organism evidence="2 3">
    <name type="scientific">Chilo suppressalis</name>
    <name type="common">Asiatic rice borer moth</name>
    <dbReference type="NCBI Taxonomy" id="168631"/>
    <lineage>
        <taxon>Eukaryota</taxon>
        <taxon>Metazoa</taxon>
        <taxon>Ecdysozoa</taxon>
        <taxon>Arthropoda</taxon>
        <taxon>Hexapoda</taxon>
        <taxon>Insecta</taxon>
        <taxon>Pterygota</taxon>
        <taxon>Neoptera</taxon>
        <taxon>Endopterygota</taxon>
        <taxon>Lepidoptera</taxon>
        <taxon>Glossata</taxon>
        <taxon>Ditrysia</taxon>
        <taxon>Pyraloidea</taxon>
        <taxon>Crambidae</taxon>
        <taxon>Crambinae</taxon>
        <taxon>Chilo</taxon>
    </lineage>
</organism>
<reference evidence="2" key="1">
    <citation type="submission" date="2021-12" db="EMBL/GenBank/DDBJ databases">
        <authorList>
            <person name="King R."/>
        </authorList>
    </citation>
    <scope>NUCLEOTIDE SEQUENCE</scope>
</reference>
<keyword evidence="3" id="KW-1185">Reference proteome</keyword>
<gene>
    <name evidence="2" type="ORF">CHILSU_LOCUS966</name>
</gene>
<feature type="domain" description="DUF4781" evidence="1">
    <location>
        <begin position="146"/>
        <end position="459"/>
    </location>
</feature>
<evidence type="ECO:0000313" key="3">
    <source>
        <dbReference type="Proteomes" id="UP001153292"/>
    </source>
</evidence>
<proteinExistence type="predicted"/>
<protein>
    <recommendedName>
        <fullName evidence="1">DUF4781 domain-containing protein</fullName>
    </recommendedName>
</protein>
<evidence type="ECO:0000259" key="1">
    <source>
        <dbReference type="Pfam" id="PF16013"/>
    </source>
</evidence>
<name>A0ABN8AQN4_CHISP</name>
<dbReference type="EMBL" id="OU963903">
    <property type="protein sequence ID" value="CAH0397871.1"/>
    <property type="molecule type" value="Genomic_DNA"/>
</dbReference>
<dbReference type="PANTHER" id="PTHR21115:SF0">
    <property type="entry name" value="GH06117P-RELATED"/>
    <property type="match status" value="1"/>
</dbReference>
<evidence type="ECO:0000313" key="2">
    <source>
        <dbReference type="EMBL" id="CAH0397871.1"/>
    </source>
</evidence>